<accession>A0AAN7B5H3</accession>
<reference evidence="2" key="2">
    <citation type="submission" date="2023-05" db="EMBL/GenBank/DDBJ databases">
        <authorList>
            <consortium name="Lawrence Berkeley National Laboratory"/>
            <person name="Steindorff A."/>
            <person name="Hensen N."/>
            <person name="Bonometti L."/>
            <person name="Westerberg I."/>
            <person name="Brannstrom I.O."/>
            <person name="Guillou S."/>
            <person name="Cros-Aarteil S."/>
            <person name="Calhoun S."/>
            <person name="Haridas S."/>
            <person name="Kuo A."/>
            <person name="Mondo S."/>
            <person name="Pangilinan J."/>
            <person name="Riley R."/>
            <person name="Labutti K."/>
            <person name="Andreopoulos B."/>
            <person name="Lipzen A."/>
            <person name="Chen C."/>
            <person name="Yanf M."/>
            <person name="Daum C."/>
            <person name="Ng V."/>
            <person name="Clum A."/>
            <person name="Ohm R."/>
            <person name="Martin F."/>
            <person name="Silar P."/>
            <person name="Natvig D."/>
            <person name="Lalanne C."/>
            <person name="Gautier V."/>
            <person name="Ament-Velasquez S.L."/>
            <person name="Kruys A."/>
            <person name="Hutchinson M.I."/>
            <person name="Powell A.J."/>
            <person name="Barry K."/>
            <person name="Miller A.N."/>
            <person name="Grigoriev I.V."/>
            <person name="Debuchy R."/>
            <person name="Gladieux P."/>
            <person name="Thoren M.H."/>
            <person name="Johannesson H."/>
        </authorList>
    </citation>
    <scope>NUCLEOTIDE SEQUENCE</scope>
    <source>
        <strain evidence="2">PSN293</strain>
    </source>
</reference>
<proteinExistence type="predicted"/>
<evidence type="ECO:0000256" key="1">
    <source>
        <dbReference type="SAM" id="SignalP"/>
    </source>
</evidence>
<feature type="chain" id="PRO_5042839128" evidence="1">
    <location>
        <begin position="25"/>
        <end position="284"/>
    </location>
</feature>
<feature type="signal peptide" evidence="1">
    <location>
        <begin position="1"/>
        <end position="24"/>
    </location>
</feature>
<evidence type="ECO:0000313" key="3">
    <source>
        <dbReference type="Proteomes" id="UP001301769"/>
    </source>
</evidence>
<keyword evidence="3" id="KW-1185">Reference proteome</keyword>
<sequence>MGKGPYRRAIVIVLTMVFGAMRNATVSPGPNKLPMTDRVCMCHGEPKLAALATKTGSGIGDEWPDSIFVQLQSGRREPTSRQINRAVYKWESAMWYSLATGNVSGQKCEDIANFQVRQRAIDVSHKGKSSEKWSLMVIGCTFRRLGILRGNPRCYNGSAARTCQKPWPHTLRASPTCFCASWASSMHPPRQPAMTQTVMMPHGICVELSWRSKALQQTGSIQSGRYKRDEACLPNGRPGHNGTTSALYGLLRTILWSHTSEPEDSSLMYLRRGRFSVEYHRLYA</sequence>
<dbReference type="AlphaFoldDB" id="A0AAN7B5H3"/>
<gene>
    <name evidence="2" type="ORF">QBC37DRAFT_400450</name>
</gene>
<dbReference type="Proteomes" id="UP001301769">
    <property type="component" value="Unassembled WGS sequence"/>
</dbReference>
<keyword evidence="1" id="KW-0732">Signal</keyword>
<organism evidence="2 3">
    <name type="scientific">Rhypophila decipiens</name>
    <dbReference type="NCBI Taxonomy" id="261697"/>
    <lineage>
        <taxon>Eukaryota</taxon>
        <taxon>Fungi</taxon>
        <taxon>Dikarya</taxon>
        <taxon>Ascomycota</taxon>
        <taxon>Pezizomycotina</taxon>
        <taxon>Sordariomycetes</taxon>
        <taxon>Sordariomycetidae</taxon>
        <taxon>Sordariales</taxon>
        <taxon>Naviculisporaceae</taxon>
        <taxon>Rhypophila</taxon>
    </lineage>
</organism>
<evidence type="ECO:0000313" key="2">
    <source>
        <dbReference type="EMBL" id="KAK4213531.1"/>
    </source>
</evidence>
<comment type="caution">
    <text evidence="2">The sequence shown here is derived from an EMBL/GenBank/DDBJ whole genome shotgun (WGS) entry which is preliminary data.</text>
</comment>
<dbReference type="EMBL" id="MU858107">
    <property type="protein sequence ID" value="KAK4213531.1"/>
    <property type="molecule type" value="Genomic_DNA"/>
</dbReference>
<reference evidence="2" key="1">
    <citation type="journal article" date="2023" name="Mol. Phylogenet. Evol.">
        <title>Genome-scale phylogeny and comparative genomics of the fungal order Sordariales.</title>
        <authorList>
            <person name="Hensen N."/>
            <person name="Bonometti L."/>
            <person name="Westerberg I."/>
            <person name="Brannstrom I.O."/>
            <person name="Guillou S."/>
            <person name="Cros-Aarteil S."/>
            <person name="Calhoun S."/>
            <person name="Haridas S."/>
            <person name="Kuo A."/>
            <person name="Mondo S."/>
            <person name="Pangilinan J."/>
            <person name="Riley R."/>
            <person name="LaButti K."/>
            <person name="Andreopoulos B."/>
            <person name="Lipzen A."/>
            <person name="Chen C."/>
            <person name="Yan M."/>
            <person name="Daum C."/>
            <person name="Ng V."/>
            <person name="Clum A."/>
            <person name="Steindorff A."/>
            <person name="Ohm R.A."/>
            <person name="Martin F."/>
            <person name="Silar P."/>
            <person name="Natvig D.O."/>
            <person name="Lalanne C."/>
            <person name="Gautier V."/>
            <person name="Ament-Velasquez S.L."/>
            <person name="Kruys A."/>
            <person name="Hutchinson M.I."/>
            <person name="Powell A.J."/>
            <person name="Barry K."/>
            <person name="Miller A.N."/>
            <person name="Grigoriev I.V."/>
            <person name="Debuchy R."/>
            <person name="Gladieux P."/>
            <person name="Hiltunen Thoren M."/>
            <person name="Johannesson H."/>
        </authorList>
    </citation>
    <scope>NUCLEOTIDE SEQUENCE</scope>
    <source>
        <strain evidence="2">PSN293</strain>
    </source>
</reference>
<protein>
    <submittedName>
        <fullName evidence="2">Uncharacterized protein</fullName>
    </submittedName>
</protein>
<name>A0AAN7B5H3_9PEZI</name>